<dbReference type="Proteomes" id="UP000515955">
    <property type="component" value="Chromosome"/>
</dbReference>
<organism evidence="13 14">
    <name type="scientific">Sphingomonas rhizophila</name>
    <dbReference type="NCBI Taxonomy" id="2071607"/>
    <lineage>
        <taxon>Bacteria</taxon>
        <taxon>Pseudomonadati</taxon>
        <taxon>Pseudomonadota</taxon>
        <taxon>Alphaproteobacteria</taxon>
        <taxon>Sphingomonadales</taxon>
        <taxon>Sphingomonadaceae</taxon>
        <taxon>Sphingomonas</taxon>
    </lineage>
</organism>
<protein>
    <recommendedName>
        <fullName evidence="11">Phosphatidylserine decarboxylase proenzyme</fullName>
        <ecNumber evidence="11">4.1.1.65</ecNumber>
    </recommendedName>
    <component>
        <recommendedName>
            <fullName evidence="11">Phosphatidylserine decarboxylase alpha chain</fullName>
        </recommendedName>
    </component>
    <component>
        <recommendedName>
            <fullName evidence="11">Phosphatidylserine decarboxylase beta chain</fullName>
        </recommendedName>
    </component>
</protein>
<dbReference type="RefSeq" id="WP_187542900.1">
    <property type="nucleotide sequence ID" value="NZ_CP060717.1"/>
</dbReference>
<evidence type="ECO:0000256" key="3">
    <source>
        <dbReference type="ARBA" id="ARBA00022793"/>
    </source>
</evidence>
<keyword evidence="1 11" id="KW-1003">Cell membrane</keyword>
<dbReference type="EC" id="4.1.1.65" evidence="11"/>
<dbReference type="PANTHER" id="PTHR35809">
    <property type="entry name" value="ARCHAETIDYLSERINE DECARBOXYLASE PROENZYME-RELATED"/>
    <property type="match status" value="1"/>
</dbReference>
<evidence type="ECO:0000256" key="7">
    <source>
        <dbReference type="ARBA" id="ARBA00023209"/>
    </source>
</evidence>
<accession>A0A7G9SDJ0</accession>
<keyword evidence="2 11" id="KW-0444">Lipid biosynthesis</keyword>
<feature type="modified residue" description="Pyruvic acid (Ser); by autocatalysis" evidence="11">
    <location>
        <position position="202"/>
    </location>
</feature>
<dbReference type="AlphaFoldDB" id="A0A7G9SDJ0"/>
<keyword evidence="6 11" id="KW-0865">Zymogen</keyword>
<dbReference type="Pfam" id="PF02666">
    <property type="entry name" value="PS_Dcarbxylase"/>
    <property type="match status" value="1"/>
</dbReference>
<evidence type="ECO:0000256" key="11">
    <source>
        <dbReference type="HAMAP-Rule" id="MF_00664"/>
    </source>
</evidence>
<feature type="chain" id="PRO_5029069557" description="Phosphatidylserine decarboxylase beta chain" evidence="11">
    <location>
        <begin position="1"/>
        <end position="201"/>
    </location>
</feature>
<reference evidence="13 14" key="1">
    <citation type="submission" date="2020-08" db="EMBL/GenBank/DDBJ databases">
        <title>Genome sequence of Sphingomonas rhizophila KACC 19189T.</title>
        <authorList>
            <person name="Hyun D.-W."/>
            <person name="Bae J.-W."/>
        </authorList>
    </citation>
    <scope>NUCLEOTIDE SEQUENCE [LARGE SCALE GENOMIC DNA]</scope>
    <source>
        <strain evidence="13 14">KACC 19189</strain>
    </source>
</reference>
<proteinExistence type="inferred from homology"/>
<keyword evidence="4 11" id="KW-0443">Lipid metabolism</keyword>
<keyword evidence="5 11" id="KW-0472">Membrane</keyword>
<evidence type="ECO:0000313" key="13">
    <source>
        <dbReference type="EMBL" id="QNN65915.1"/>
    </source>
</evidence>
<evidence type="ECO:0000256" key="12">
    <source>
        <dbReference type="SAM" id="Phobius"/>
    </source>
</evidence>
<evidence type="ECO:0000256" key="8">
    <source>
        <dbReference type="ARBA" id="ARBA00023239"/>
    </source>
</evidence>
<dbReference type="GO" id="GO:0005886">
    <property type="term" value="C:plasma membrane"/>
    <property type="evidence" value="ECO:0007669"/>
    <property type="project" value="UniProtKB-SubCell"/>
</dbReference>
<evidence type="ECO:0000256" key="5">
    <source>
        <dbReference type="ARBA" id="ARBA00023136"/>
    </source>
</evidence>
<keyword evidence="7 11" id="KW-0594">Phospholipid biosynthesis</keyword>
<dbReference type="NCBIfam" id="NF003685">
    <property type="entry name" value="PRK05305.2-5"/>
    <property type="match status" value="1"/>
</dbReference>
<dbReference type="UniPathway" id="UPA00558">
    <property type="reaction ID" value="UER00616"/>
</dbReference>
<comment type="cofactor">
    <cofactor evidence="11">
        <name>pyruvate</name>
        <dbReference type="ChEBI" id="CHEBI:15361"/>
    </cofactor>
    <text evidence="11">Binds 1 pyruvoyl group covalently per subunit.</text>
</comment>
<keyword evidence="12" id="KW-1133">Transmembrane helix</keyword>
<dbReference type="KEGG" id="srhi:H9L12_05170"/>
<evidence type="ECO:0000256" key="9">
    <source>
        <dbReference type="ARBA" id="ARBA00023264"/>
    </source>
</evidence>
<comment type="subcellular location">
    <subcellularLocation>
        <location evidence="11">Cell membrane</location>
        <topology evidence="11">Peripheral membrane protein</topology>
    </subcellularLocation>
</comment>
<dbReference type="GO" id="GO:0004609">
    <property type="term" value="F:phosphatidylserine decarboxylase activity"/>
    <property type="evidence" value="ECO:0007669"/>
    <property type="project" value="UniProtKB-UniRule"/>
</dbReference>
<comment type="PTM">
    <text evidence="11">Is synthesized initially as an inactive proenzyme. Formation of the active enzyme involves a self-maturation process in which the active site pyruvoyl group is generated from an internal serine residue via an autocatalytic post-translational modification. Two non-identical subunits are generated from the proenzyme in this reaction, and the pyruvate is formed at the N-terminus of the alpha chain, which is derived from the carboxyl end of the proenzyme. The post-translation cleavage follows an unusual pathway, termed non-hydrolytic serinolysis, in which the side chain hydroxyl group of the serine supplies its oxygen atom to form the C-terminus of the beta chain, while the remainder of the serine residue undergoes an oxidative deamination to produce ammonia and the pyruvoyl prosthetic group on the alpha chain.</text>
</comment>
<feature type="transmembrane region" description="Helical" evidence="12">
    <location>
        <begin position="28"/>
        <end position="61"/>
    </location>
</feature>
<gene>
    <name evidence="11" type="primary">psd</name>
    <name evidence="13" type="ORF">H9L12_05170</name>
</gene>
<comment type="pathway">
    <text evidence="11">Phospholipid metabolism; phosphatidylethanolamine biosynthesis; phosphatidylethanolamine from CDP-diacylglycerol: step 2/2.</text>
</comment>
<keyword evidence="10 11" id="KW-0670">Pyruvate</keyword>
<evidence type="ECO:0000256" key="1">
    <source>
        <dbReference type="ARBA" id="ARBA00022475"/>
    </source>
</evidence>
<name>A0A7G9SDJ0_9SPHN</name>
<comment type="similarity">
    <text evidence="11">Belongs to the phosphatidylserine decarboxylase family. PSD-A subfamily.</text>
</comment>
<comment type="function">
    <text evidence="11">Catalyzes the formation of phosphatidylethanolamine (PtdEtn) from phosphatidylserine (PtdSer).</text>
</comment>
<feature type="active site" description="Schiff-base intermediate with substrate; via pyruvic acid" evidence="11">
    <location>
        <position position="202"/>
    </location>
</feature>
<dbReference type="InterPro" id="IPR003817">
    <property type="entry name" value="PS_Dcarbxylase"/>
</dbReference>
<evidence type="ECO:0000256" key="2">
    <source>
        <dbReference type="ARBA" id="ARBA00022516"/>
    </source>
</evidence>
<feature type="site" description="Cleavage (non-hydrolytic); by autocatalysis" evidence="11">
    <location>
        <begin position="201"/>
        <end position="202"/>
    </location>
</feature>
<dbReference type="InterPro" id="IPR033175">
    <property type="entry name" value="PSD-A"/>
</dbReference>
<keyword evidence="3 11" id="KW-0210">Decarboxylase</keyword>
<keyword evidence="8 11" id="KW-0456">Lyase</keyword>
<keyword evidence="14" id="KW-1185">Reference proteome</keyword>
<dbReference type="PANTHER" id="PTHR35809:SF1">
    <property type="entry name" value="ARCHAETIDYLSERINE DECARBOXYLASE PROENZYME-RELATED"/>
    <property type="match status" value="1"/>
</dbReference>
<evidence type="ECO:0000313" key="14">
    <source>
        <dbReference type="Proteomes" id="UP000515955"/>
    </source>
</evidence>
<dbReference type="NCBIfam" id="NF003679">
    <property type="entry name" value="PRK05305.1-3"/>
    <property type="match status" value="1"/>
</dbReference>
<comment type="catalytic activity">
    <reaction evidence="11">
        <text>a 1,2-diacyl-sn-glycero-3-phospho-L-serine + H(+) = a 1,2-diacyl-sn-glycero-3-phosphoethanolamine + CO2</text>
        <dbReference type="Rhea" id="RHEA:20828"/>
        <dbReference type="ChEBI" id="CHEBI:15378"/>
        <dbReference type="ChEBI" id="CHEBI:16526"/>
        <dbReference type="ChEBI" id="CHEBI:57262"/>
        <dbReference type="ChEBI" id="CHEBI:64612"/>
        <dbReference type="EC" id="4.1.1.65"/>
    </reaction>
</comment>
<evidence type="ECO:0000256" key="10">
    <source>
        <dbReference type="ARBA" id="ARBA00023317"/>
    </source>
</evidence>
<evidence type="ECO:0000256" key="4">
    <source>
        <dbReference type="ARBA" id="ARBA00023098"/>
    </source>
</evidence>
<dbReference type="EMBL" id="CP060717">
    <property type="protein sequence ID" value="QNN65915.1"/>
    <property type="molecule type" value="Genomic_DNA"/>
</dbReference>
<sequence>MDSIDKPDSHLTTVKWRFPSVHPEGRKFTVIAAFITLIAFWALPDLLGWLLVGVTVWVAAFFRDPIRTTPQDPALIVAPADGLVTMVKRVPAPLELAGENGLSGEFTRVSIFMSVFDVHINRSPIAGTIRRIAYVPGKFLNADLDKASEDNERQHFLVEREDGTAIGFTQIAGLVARRIMAFVKEGDRVAAGERIGLIRFGSRVDVYLPAGTASQVLLGQRTIAGETVLGRIGDAEQRVGSSQ</sequence>
<keyword evidence="9 11" id="KW-1208">Phospholipid metabolism</keyword>
<dbReference type="GO" id="GO:0006646">
    <property type="term" value="P:phosphatidylethanolamine biosynthetic process"/>
    <property type="evidence" value="ECO:0007669"/>
    <property type="project" value="UniProtKB-UniRule"/>
</dbReference>
<evidence type="ECO:0000256" key="6">
    <source>
        <dbReference type="ARBA" id="ARBA00023145"/>
    </source>
</evidence>
<dbReference type="HAMAP" id="MF_00664">
    <property type="entry name" value="PS_decarb_PSD_A"/>
    <property type="match status" value="1"/>
</dbReference>
<keyword evidence="12" id="KW-0812">Transmembrane</keyword>
<feature type="chain" id="PRO_5029069556" description="Phosphatidylserine decarboxylase alpha chain" evidence="11">
    <location>
        <begin position="202"/>
        <end position="243"/>
    </location>
</feature>
<dbReference type="NCBIfam" id="NF003678">
    <property type="entry name" value="PRK05305.1-2"/>
    <property type="match status" value="1"/>
</dbReference>
<comment type="subunit">
    <text evidence="11">Heterodimer of a large membrane-associated beta subunit and a small pyruvoyl-containing alpha subunit.</text>
</comment>